<keyword evidence="2" id="KW-0479">Metal-binding</keyword>
<dbReference type="InterPro" id="IPR001128">
    <property type="entry name" value="Cyt_P450"/>
</dbReference>
<dbReference type="EMBL" id="JAVHUY010000076">
    <property type="protein sequence ID" value="MDQ7911263.1"/>
    <property type="molecule type" value="Genomic_DNA"/>
</dbReference>
<dbReference type="Proteomes" id="UP001230908">
    <property type="component" value="Unassembled WGS sequence"/>
</dbReference>
<organism evidence="3 4">
    <name type="scientific">Phytohabitans maris</name>
    <dbReference type="NCBI Taxonomy" id="3071409"/>
    <lineage>
        <taxon>Bacteria</taxon>
        <taxon>Bacillati</taxon>
        <taxon>Actinomycetota</taxon>
        <taxon>Actinomycetes</taxon>
        <taxon>Micromonosporales</taxon>
        <taxon>Micromonosporaceae</taxon>
    </lineage>
</organism>
<dbReference type="SUPFAM" id="SSF48264">
    <property type="entry name" value="Cytochrome P450"/>
    <property type="match status" value="1"/>
</dbReference>
<gene>
    <name evidence="3" type="ORF">RB614_42915</name>
</gene>
<comment type="similarity">
    <text evidence="1 2">Belongs to the cytochrome P450 family.</text>
</comment>
<dbReference type="Pfam" id="PF00067">
    <property type="entry name" value="p450"/>
    <property type="match status" value="2"/>
</dbReference>
<protein>
    <submittedName>
        <fullName evidence="3">Cytochrome P450</fullName>
    </submittedName>
</protein>
<keyword evidence="2" id="KW-0408">Iron</keyword>
<keyword evidence="2" id="KW-0349">Heme</keyword>
<dbReference type="PRINTS" id="PR00359">
    <property type="entry name" value="BP450"/>
</dbReference>
<dbReference type="InterPro" id="IPR036396">
    <property type="entry name" value="Cyt_P450_sf"/>
</dbReference>
<keyword evidence="4" id="KW-1185">Reference proteome</keyword>
<sequence>MTADQGTNAGCPVVRTDYRIDRPVHEHYALLNRDREAAPILRAEFTPVPFWMVTRYADVLEALQEPDTFGNEVVNAMDPRRGFDLLPQLLDPPEHTKLRKQLNRFFSPAAVRRLEPLVVSHCAAMLDELAPRGGCDMVSDFAIRFPTDMFLATLGLPVEDGKQFVTWVEAVFAGFFGSNLQEAHRAWGKMTDYFDAALDDRLRAPRDRESDFLTHLVLMTIDGEPLRRKDMLSVCLTLMAAGLDTTRSALSYIFHHLATHPADRQLIVDDPARVPRAVEELLRLYPLVFQDGRKVRRDVDFHGCPMDAGDVVWLGLASANRDPRKFDDPDAFHLDRPNAAHHLSFGAGVHRCLGMHLARHELAIALTEWHRRIPHYEIATTDPIMERGGQLTLRSLPLRWDVG</sequence>
<proteinExistence type="inferred from homology"/>
<keyword evidence="2" id="KW-0503">Monooxygenase</keyword>
<reference evidence="3 4" key="1">
    <citation type="submission" date="2023-08" db="EMBL/GenBank/DDBJ databases">
        <title>Phytohabitans sansha sp. nov., isolated from marine sediment.</title>
        <authorList>
            <person name="Zhao Y."/>
            <person name="Yi K."/>
        </authorList>
    </citation>
    <scope>NUCLEOTIDE SEQUENCE [LARGE SCALE GENOMIC DNA]</scope>
    <source>
        <strain evidence="3 4">ZYX-F-186</strain>
    </source>
</reference>
<dbReference type="PROSITE" id="PS00086">
    <property type="entry name" value="CYTOCHROME_P450"/>
    <property type="match status" value="1"/>
</dbReference>
<evidence type="ECO:0000256" key="2">
    <source>
        <dbReference type="RuleBase" id="RU000461"/>
    </source>
</evidence>
<dbReference type="RefSeq" id="WP_308718480.1">
    <property type="nucleotide sequence ID" value="NZ_JAVHUY010000076.1"/>
</dbReference>
<dbReference type="PRINTS" id="PR00385">
    <property type="entry name" value="P450"/>
</dbReference>
<accession>A0ABU0ZW50</accession>
<evidence type="ECO:0000256" key="1">
    <source>
        <dbReference type="ARBA" id="ARBA00010617"/>
    </source>
</evidence>
<dbReference type="InterPro" id="IPR002397">
    <property type="entry name" value="Cyt_P450_B"/>
</dbReference>
<evidence type="ECO:0000313" key="4">
    <source>
        <dbReference type="Proteomes" id="UP001230908"/>
    </source>
</evidence>
<dbReference type="PANTHER" id="PTHR46696:SF6">
    <property type="entry name" value="P450, PUTATIVE (EUROFUNG)-RELATED"/>
    <property type="match status" value="1"/>
</dbReference>
<comment type="caution">
    <text evidence="3">The sequence shown here is derived from an EMBL/GenBank/DDBJ whole genome shotgun (WGS) entry which is preliminary data.</text>
</comment>
<evidence type="ECO:0000313" key="3">
    <source>
        <dbReference type="EMBL" id="MDQ7911263.1"/>
    </source>
</evidence>
<dbReference type="Gene3D" id="1.10.630.10">
    <property type="entry name" value="Cytochrome P450"/>
    <property type="match status" value="1"/>
</dbReference>
<dbReference type="InterPro" id="IPR017972">
    <property type="entry name" value="Cyt_P450_CS"/>
</dbReference>
<dbReference type="PANTHER" id="PTHR46696">
    <property type="entry name" value="P450, PUTATIVE (EUROFUNG)-RELATED"/>
    <property type="match status" value="1"/>
</dbReference>
<keyword evidence="2" id="KW-0560">Oxidoreductase</keyword>
<name>A0ABU0ZW50_9ACTN</name>
<dbReference type="CDD" id="cd11035">
    <property type="entry name" value="P450cam-like"/>
    <property type="match status" value="1"/>
</dbReference>